<comment type="subcellular location">
    <subcellularLocation>
        <location evidence="1">Membrane</location>
    </subcellularLocation>
</comment>
<comment type="caution">
    <text evidence="5">The sequence shown here is derived from an EMBL/GenBank/DDBJ whole genome shotgun (WGS) entry which is preliminary data.</text>
</comment>
<feature type="signal peptide" evidence="3">
    <location>
        <begin position="1"/>
        <end position="19"/>
    </location>
</feature>
<organism evidence="5 6">
    <name type="scientific">Algoriphagus aestuariicola</name>
    <dbReference type="NCBI Taxonomy" id="1852016"/>
    <lineage>
        <taxon>Bacteria</taxon>
        <taxon>Pseudomonadati</taxon>
        <taxon>Bacteroidota</taxon>
        <taxon>Cytophagia</taxon>
        <taxon>Cytophagales</taxon>
        <taxon>Cyclobacteriaceae</taxon>
        <taxon>Algoriphagus</taxon>
    </lineage>
</organism>
<evidence type="ECO:0000256" key="2">
    <source>
        <dbReference type="ARBA" id="ARBA00023136"/>
    </source>
</evidence>
<evidence type="ECO:0000313" key="5">
    <source>
        <dbReference type="EMBL" id="MBN7801217.1"/>
    </source>
</evidence>
<evidence type="ECO:0000256" key="1">
    <source>
        <dbReference type="ARBA" id="ARBA00004370"/>
    </source>
</evidence>
<evidence type="ECO:0000313" key="6">
    <source>
        <dbReference type="Proteomes" id="UP000664698"/>
    </source>
</evidence>
<reference evidence="5 6" key="1">
    <citation type="submission" date="2021-03" db="EMBL/GenBank/DDBJ databases">
        <title>novel species isolated from a fishpond in China.</title>
        <authorList>
            <person name="Lu H."/>
            <person name="Cai Z."/>
        </authorList>
    </citation>
    <scope>NUCLEOTIDE SEQUENCE [LARGE SCALE GENOMIC DNA]</scope>
    <source>
        <strain evidence="5 6">JCM 31546</strain>
    </source>
</reference>
<dbReference type="PROSITE" id="PS51257">
    <property type="entry name" value="PROKAR_LIPOPROTEIN"/>
    <property type="match status" value="1"/>
</dbReference>
<dbReference type="RefSeq" id="WP_206569188.1">
    <property type="nucleotide sequence ID" value="NZ_JAFKCW010000002.1"/>
</dbReference>
<dbReference type="Gene3D" id="3.40.710.10">
    <property type="entry name" value="DD-peptidase/beta-lactamase superfamily"/>
    <property type="match status" value="1"/>
</dbReference>
<gene>
    <name evidence="5" type="ORF">J0A67_10110</name>
</gene>
<keyword evidence="6" id="KW-1185">Reference proteome</keyword>
<dbReference type="InterPro" id="IPR012338">
    <property type="entry name" value="Beta-lactam/transpept-like"/>
</dbReference>
<dbReference type="SUPFAM" id="SSF56601">
    <property type="entry name" value="beta-lactamase/transpeptidase-like"/>
    <property type="match status" value="1"/>
</dbReference>
<dbReference type="PANTHER" id="PTHR46825:SF11">
    <property type="entry name" value="PENICILLIN-BINDING PROTEIN 4"/>
    <property type="match status" value="1"/>
</dbReference>
<dbReference type="InterPro" id="IPR001466">
    <property type="entry name" value="Beta-lactam-related"/>
</dbReference>
<dbReference type="Gene3D" id="2.60.40.3620">
    <property type="match status" value="1"/>
</dbReference>
<proteinExistence type="predicted"/>
<keyword evidence="5" id="KW-0378">Hydrolase</keyword>
<dbReference type="PANTHER" id="PTHR46825">
    <property type="entry name" value="D-ALANYL-D-ALANINE-CARBOXYPEPTIDASE/ENDOPEPTIDASE AMPH"/>
    <property type="match status" value="1"/>
</dbReference>
<evidence type="ECO:0000259" key="4">
    <source>
        <dbReference type="Pfam" id="PF00144"/>
    </source>
</evidence>
<dbReference type="InterPro" id="IPR050491">
    <property type="entry name" value="AmpC-like"/>
</dbReference>
<dbReference type="EMBL" id="JAFKCW010000002">
    <property type="protein sequence ID" value="MBN7801217.1"/>
    <property type="molecule type" value="Genomic_DNA"/>
</dbReference>
<accession>A0ABS3BQA4</accession>
<name>A0ABS3BQA4_9BACT</name>
<dbReference type="Pfam" id="PF00144">
    <property type="entry name" value="Beta-lactamase"/>
    <property type="match status" value="1"/>
</dbReference>
<evidence type="ECO:0000256" key="3">
    <source>
        <dbReference type="SAM" id="SignalP"/>
    </source>
</evidence>
<sequence>MKFLLLMLLASGLALYSCAQKDMASKIQNIDYLLTRQEGMNKFNGTVLVAQKGQILLKKGYGYADFENKKSNDSSGIFQIYSITKTFTSSMVFILIEQGKLSLDDRLSKFYPSFPNGDNITIEHLLTHTSGINDTTDDPNAQETEAYRVERFGKNPVNFAPGEGWSYCNGGYQLLGYIIAKVTGMSYEEAVRKHIFNPLGMSASGFDFKNLPSPEKVSAYHIFTDDRKEKAVLYDSTGPYAAGSIYSTVGDLYKYYRGIRSSQLISKTSQDIAFSPSKTNKGYGYGWQLRQDSLKRKVISHSGGAAGFRSNFAMIPKDDICVIVLNNHENANTDFLTGRIIDILDGKVFEPISEVKLTDADLKKFVGAFSVQEPQMMIYTSIVDGRLAVEVSGQGKQTVLSTGETVFFHEEANAILEFSSDENGVFSEITINLGSRKMLAKRIESSWGLLGSATKKGWVDDLPDLKFSEDSVRKGLWVLKKIALKKGEIKFRLNNDWNINYGDTKGDGLLDMHGENIKIEAGVYDLILDLTDESNPRYNLLKTASVQ</sequence>
<feature type="domain" description="Beta-lactamase-related" evidence="4">
    <location>
        <begin position="46"/>
        <end position="336"/>
    </location>
</feature>
<keyword evidence="2" id="KW-0472">Membrane</keyword>
<dbReference type="Proteomes" id="UP000664698">
    <property type="component" value="Unassembled WGS sequence"/>
</dbReference>
<feature type="chain" id="PRO_5047447336" evidence="3">
    <location>
        <begin position="20"/>
        <end position="547"/>
    </location>
</feature>
<keyword evidence="3" id="KW-0732">Signal</keyword>
<dbReference type="GO" id="GO:0016787">
    <property type="term" value="F:hydrolase activity"/>
    <property type="evidence" value="ECO:0007669"/>
    <property type="project" value="UniProtKB-KW"/>
</dbReference>
<dbReference type="CDD" id="cd12956">
    <property type="entry name" value="CBM_SusE-F_like"/>
    <property type="match status" value="1"/>
</dbReference>
<protein>
    <submittedName>
        <fullName evidence="5">Serine hydrolase</fullName>
    </submittedName>
</protein>